<evidence type="ECO:0000313" key="2">
    <source>
        <dbReference type="EMBL" id="GAH15761.1"/>
    </source>
</evidence>
<keyword evidence="1" id="KW-0472">Membrane</keyword>
<name>X1D4S9_9ZZZZ</name>
<sequence>SPFNLKGVKFKPAPTPVLRKFSKTTALSEKDSSNLDKLIQFLNKISFLPLFFFTFISFGLIVEIAFNLDSWGFILFNRLLPGLIGLSLLIYDLVYISPKIKEKKYNEVLLDSFCWGILGCVLYGTGVIILIQGIFILIYVMVNQENKNLKPYDYGLLAKNSINNFSSKAGFVIILMGVFQAFSEEIYL</sequence>
<feature type="transmembrane region" description="Helical" evidence="1">
    <location>
        <begin position="72"/>
        <end position="94"/>
    </location>
</feature>
<organism evidence="2">
    <name type="scientific">marine sediment metagenome</name>
    <dbReference type="NCBI Taxonomy" id="412755"/>
    <lineage>
        <taxon>unclassified sequences</taxon>
        <taxon>metagenomes</taxon>
        <taxon>ecological metagenomes</taxon>
    </lineage>
</organism>
<gene>
    <name evidence="2" type="ORF">S01H4_60359</name>
</gene>
<feature type="non-terminal residue" evidence="2">
    <location>
        <position position="188"/>
    </location>
</feature>
<proteinExistence type="predicted"/>
<feature type="non-terminal residue" evidence="2">
    <location>
        <position position="1"/>
    </location>
</feature>
<feature type="transmembrane region" description="Helical" evidence="1">
    <location>
        <begin position="115"/>
        <end position="142"/>
    </location>
</feature>
<accession>X1D4S9</accession>
<reference evidence="2" key="1">
    <citation type="journal article" date="2014" name="Front. Microbiol.">
        <title>High frequency of phylogenetically diverse reductive dehalogenase-homologous genes in deep subseafloor sedimentary metagenomes.</title>
        <authorList>
            <person name="Kawai M."/>
            <person name="Futagami T."/>
            <person name="Toyoda A."/>
            <person name="Takaki Y."/>
            <person name="Nishi S."/>
            <person name="Hori S."/>
            <person name="Arai W."/>
            <person name="Tsubouchi T."/>
            <person name="Morono Y."/>
            <person name="Uchiyama I."/>
            <person name="Ito T."/>
            <person name="Fujiyama A."/>
            <person name="Inagaki F."/>
            <person name="Takami H."/>
        </authorList>
    </citation>
    <scope>NUCLEOTIDE SEQUENCE</scope>
    <source>
        <strain evidence="2">Expedition CK06-06</strain>
    </source>
</reference>
<feature type="transmembrane region" description="Helical" evidence="1">
    <location>
        <begin position="162"/>
        <end position="182"/>
    </location>
</feature>
<comment type="caution">
    <text evidence="2">The sequence shown here is derived from an EMBL/GenBank/DDBJ whole genome shotgun (WGS) entry which is preliminary data.</text>
</comment>
<evidence type="ECO:0000256" key="1">
    <source>
        <dbReference type="SAM" id="Phobius"/>
    </source>
</evidence>
<keyword evidence="1" id="KW-0812">Transmembrane</keyword>
<dbReference type="EMBL" id="BART01035574">
    <property type="protein sequence ID" value="GAH15761.1"/>
    <property type="molecule type" value="Genomic_DNA"/>
</dbReference>
<protein>
    <submittedName>
        <fullName evidence="2">Uncharacterized protein</fullName>
    </submittedName>
</protein>
<dbReference type="AlphaFoldDB" id="X1D4S9"/>
<feature type="transmembrane region" description="Helical" evidence="1">
    <location>
        <begin position="47"/>
        <end position="66"/>
    </location>
</feature>
<keyword evidence="1" id="KW-1133">Transmembrane helix</keyword>